<comment type="caution">
    <text evidence="1">The sequence shown here is derived from an EMBL/GenBank/DDBJ whole genome shotgun (WGS) entry which is preliminary data.</text>
</comment>
<gene>
    <name evidence="1" type="ORF">HPB47_009426</name>
</gene>
<keyword evidence="2" id="KW-1185">Reference proteome</keyword>
<organism evidence="1 2">
    <name type="scientific">Ixodes persulcatus</name>
    <name type="common">Taiga tick</name>
    <dbReference type="NCBI Taxonomy" id="34615"/>
    <lineage>
        <taxon>Eukaryota</taxon>
        <taxon>Metazoa</taxon>
        <taxon>Ecdysozoa</taxon>
        <taxon>Arthropoda</taxon>
        <taxon>Chelicerata</taxon>
        <taxon>Arachnida</taxon>
        <taxon>Acari</taxon>
        <taxon>Parasitiformes</taxon>
        <taxon>Ixodida</taxon>
        <taxon>Ixodoidea</taxon>
        <taxon>Ixodidae</taxon>
        <taxon>Ixodinae</taxon>
        <taxon>Ixodes</taxon>
    </lineage>
</organism>
<evidence type="ECO:0000313" key="2">
    <source>
        <dbReference type="Proteomes" id="UP000805193"/>
    </source>
</evidence>
<dbReference type="EMBL" id="JABSTQ010011262">
    <property type="protein sequence ID" value="KAG0413422.1"/>
    <property type="molecule type" value="Genomic_DNA"/>
</dbReference>
<evidence type="ECO:0000313" key="1">
    <source>
        <dbReference type="EMBL" id="KAG0413422.1"/>
    </source>
</evidence>
<accession>A0AC60P1X2</accession>
<sequence>MLELLITPSRFWVFLLPKPPEEKGGFENPRLIRDGKEYSTQRTSGCPAAKKSRKATNDLYLQFWPKPSFVDSSRVYASHADDVYMLFGYPFLYPLLATDIERKTSLRMIGALAAFANEG</sequence>
<proteinExistence type="predicted"/>
<dbReference type="Proteomes" id="UP000805193">
    <property type="component" value="Unassembled WGS sequence"/>
</dbReference>
<protein>
    <submittedName>
        <fullName evidence="1">Uncharacterized protein</fullName>
    </submittedName>
</protein>
<name>A0AC60P1X2_IXOPE</name>
<reference evidence="1 2" key="1">
    <citation type="journal article" date="2020" name="Cell">
        <title>Large-Scale Comparative Analyses of Tick Genomes Elucidate Their Genetic Diversity and Vector Capacities.</title>
        <authorList>
            <consortium name="Tick Genome and Microbiome Consortium (TIGMIC)"/>
            <person name="Jia N."/>
            <person name="Wang J."/>
            <person name="Shi W."/>
            <person name="Du L."/>
            <person name="Sun Y."/>
            <person name="Zhan W."/>
            <person name="Jiang J.F."/>
            <person name="Wang Q."/>
            <person name="Zhang B."/>
            <person name="Ji P."/>
            <person name="Bell-Sakyi L."/>
            <person name="Cui X.M."/>
            <person name="Yuan T.T."/>
            <person name="Jiang B.G."/>
            <person name="Yang W.F."/>
            <person name="Lam T.T."/>
            <person name="Chang Q.C."/>
            <person name="Ding S.J."/>
            <person name="Wang X.J."/>
            <person name="Zhu J.G."/>
            <person name="Ruan X.D."/>
            <person name="Zhao L."/>
            <person name="Wei J.T."/>
            <person name="Ye R.Z."/>
            <person name="Que T.C."/>
            <person name="Du C.H."/>
            <person name="Zhou Y.H."/>
            <person name="Cheng J.X."/>
            <person name="Dai P.F."/>
            <person name="Guo W.B."/>
            <person name="Han X.H."/>
            <person name="Huang E.J."/>
            <person name="Li L.F."/>
            <person name="Wei W."/>
            <person name="Gao Y.C."/>
            <person name="Liu J.Z."/>
            <person name="Shao H.Z."/>
            <person name="Wang X."/>
            <person name="Wang C.C."/>
            <person name="Yang T.C."/>
            <person name="Huo Q.B."/>
            <person name="Li W."/>
            <person name="Chen H.Y."/>
            <person name="Chen S.E."/>
            <person name="Zhou L.G."/>
            <person name="Ni X.B."/>
            <person name="Tian J.H."/>
            <person name="Sheng Y."/>
            <person name="Liu T."/>
            <person name="Pan Y.S."/>
            <person name="Xia L.Y."/>
            <person name="Li J."/>
            <person name="Zhao F."/>
            <person name="Cao W.C."/>
        </authorList>
    </citation>
    <scope>NUCLEOTIDE SEQUENCE [LARGE SCALE GENOMIC DNA]</scope>
    <source>
        <strain evidence="1">Iper-2018</strain>
    </source>
</reference>